<feature type="coiled-coil region" evidence="1">
    <location>
        <begin position="1332"/>
        <end position="1363"/>
    </location>
</feature>
<gene>
    <name evidence="3" type="ORF">THAOC_12747</name>
</gene>
<name>K0SMW7_THAOC</name>
<feature type="compositionally biased region" description="Polar residues" evidence="2">
    <location>
        <begin position="684"/>
        <end position="693"/>
    </location>
</feature>
<dbReference type="GO" id="GO:0016477">
    <property type="term" value="P:cell migration"/>
    <property type="evidence" value="ECO:0007669"/>
    <property type="project" value="TreeGrafter"/>
</dbReference>
<evidence type="ECO:0000256" key="1">
    <source>
        <dbReference type="SAM" id="Coils"/>
    </source>
</evidence>
<feature type="region of interest" description="Disordered" evidence="2">
    <location>
        <begin position="621"/>
        <end position="694"/>
    </location>
</feature>
<sequence length="1434" mass="157118">MADDGRAKRLKSSRDGVVAAVAENDALQRRNAELESENAELRAQLRRGGRQEVDHEVLPVVTEVVVTTAVDLSRLDTSLVNQVSSFLGTARELLNLALTCKSFGRPAPAAALSWSLVEEVARQIVRSRATDGEMGFLPRYASGTTTWLSILHRYEQPLQFDVLIGGCIEYLNGDKTTVCGTGSYEVLKLYPDFLDQRSDDWGDGNVHACEYWAYNGLTYWANWAISQEEEDESFVESWEGMESCMTGDTIGMLLNLDEGTLIVYKNNRRLGIMKDGLSGPYCWYVVVADRHDAVAIKEAQIPSDQSSIEQSSTMTSAELHRQLQGLKKQSALHFPHPGNLTPRRIQHGQGDQNSLGRSEPANPTRIDQLTVPAAASREDSGASYARARPRGVGRGRGDGRGRTSRPRGRAAAILVEVLTPGGRSHPPPAVGERSPSRPVTGRPPSFEGGARGTAAARFGRPSPGDVWVLPAMRPQRRCSVGRALAASSFILSRSTDAAGRMARPLGPGESSPRRFFRRRRDETSRLEMRPPKPTEQSSRRALGRGAGPGSPAAVGASPGSATGGKIFERPPRSPTAGLSCPLIRRPSPSRGWSPFEIRVESVRYKGAAVVPPLRRRRACSLSTGGHSLHRSSTRPSPIPPSAAPSDASVAPFDRLARAKGMNEGNRKGRKAEGKKPERSDPQRSLRSVRTQMQARGGTVDGNALEALEATASIEEITENECNRDILRRIKNDKLSELWLCGPDLSEDYEDYELGSSRELDWLGNFVKKSKRLESVGIMGSDAFDNCSGHSVERFFHDLGKCNHIKKLNFSEANLAEIIYKLGPAMTNNNFTHIFVEACHLGVPEATFLFNTFGDMNSLEELCIKGGDEEEGLANLNDGDLAGCIPSLAACTGMRSLTLNQCLNLRSNSCAALRGVFPRMATLRKLVLLGNSLDDDCTRLLAQGLSDCKQLQSLDLCYNRISDNGLDVLVQSLPTSVDVLYLAMNDITLARRVLLLRFRVLNILGNTLCPGGTRVIAASLANPECHLEDLNLRGCNIGDEGTATLAEGLRNNQRLTVMSLENNNITERGWNALSSILCDASSIDATYNSNHTLRSLGGYGIQIPQDVKMMLHLNQGMDKSRVAANKILQSHRHLDMRPLFGRELGLLPYVVAWLDHFAKSRPDLKLSSIFEFVRAMPMKVTDGVVGMAKGEKRKLNTASVAKSLMVANRAVEYPPDGGGLGCSIARFATMLFFATSANAFNGLVGIEAYKCRAEKQIWFNGYVEEYDALNQVGARGLGHYVAPVGTQWKEQKWGDSFAKAYLKKSLLDDKSKIHSMTPAEVYLSHPSFACYPKDRFIANLANLKEALRIERERVAQEEKEFLREQSLYPRGKVTSRGKPFSPSIRGSSHSTSSNRDSDMGGREQMTSLIFTALASRPSVSSCNTAWIVGTQVFDL</sequence>
<comment type="caution">
    <text evidence="3">The sequence shown here is derived from an EMBL/GenBank/DDBJ whole genome shotgun (WGS) entry which is preliminary data.</text>
</comment>
<evidence type="ECO:0000313" key="3">
    <source>
        <dbReference type="EMBL" id="EJK66339.1"/>
    </source>
</evidence>
<dbReference type="eggNOG" id="KOG4308">
    <property type="taxonomic scope" value="Eukaryota"/>
</dbReference>
<dbReference type="PANTHER" id="PTHR24112">
    <property type="entry name" value="LEUCINE-RICH REPEAT, ISOFORM F-RELATED"/>
    <property type="match status" value="1"/>
</dbReference>
<accession>K0SMW7</accession>
<dbReference type="GO" id="GO:0005886">
    <property type="term" value="C:plasma membrane"/>
    <property type="evidence" value="ECO:0007669"/>
    <property type="project" value="TreeGrafter"/>
</dbReference>
<dbReference type="InterPro" id="IPR043136">
    <property type="entry name" value="B30.2/SPRY_sf"/>
</dbReference>
<feature type="compositionally biased region" description="Basic and acidic residues" evidence="2">
    <location>
        <begin position="664"/>
        <end position="683"/>
    </location>
</feature>
<dbReference type="InterPro" id="IPR051279">
    <property type="entry name" value="PP1-Reg/Actin-Interact_Protein"/>
</dbReference>
<keyword evidence="1" id="KW-0175">Coiled coil</keyword>
<feature type="compositionally biased region" description="Low complexity" evidence="2">
    <location>
        <begin position="1380"/>
        <end position="1393"/>
    </location>
</feature>
<keyword evidence="4" id="KW-1185">Reference proteome</keyword>
<feature type="coiled-coil region" evidence="1">
    <location>
        <begin position="17"/>
        <end position="51"/>
    </location>
</feature>
<feature type="region of interest" description="Disordered" evidence="2">
    <location>
        <begin position="496"/>
        <end position="591"/>
    </location>
</feature>
<evidence type="ECO:0000313" key="4">
    <source>
        <dbReference type="Proteomes" id="UP000266841"/>
    </source>
</evidence>
<dbReference type="EMBL" id="AGNL01015059">
    <property type="protein sequence ID" value="EJK66339.1"/>
    <property type="molecule type" value="Genomic_DNA"/>
</dbReference>
<dbReference type="PANTHER" id="PTHR24112:SF66">
    <property type="entry name" value="LEUCINE-RICH REPEAT, ISOFORM F"/>
    <property type="match status" value="1"/>
</dbReference>
<dbReference type="Proteomes" id="UP000266841">
    <property type="component" value="Unassembled WGS sequence"/>
</dbReference>
<dbReference type="GO" id="GO:0030027">
    <property type="term" value="C:lamellipodium"/>
    <property type="evidence" value="ECO:0007669"/>
    <property type="project" value="TreeGrafter"/>
</dbReference>
<reference evidence="3 4" key="1">
    <citation type="journal article" date="2012" name="Genome Biol.">
        <title>Genome and low-iron response of an oceanic diatom adapted to chronic iron limitation.</title>
        <authorList>
            <person name="Lommer M."/>
            <person name="Specht M."/>
            <person name="Roy A.S."/>
            <person name="Kraemer L."/>
            <person name="Andreson R."/>
            <person name="Gutowska M.A."/>
            <person name="Wolf J."/>
            <person name="Bergner S.V."/>
            <person name="Schilhabel M.B."/>
            <person name="Klostermeier U.C."/>
            <person name="Beiko R.G."/>
            <person name="Rosenstiel P."/>
            <person name="Hippler M."/>
            <person name="Laroche J."/>
        </authorList>
    </citation>
    <scope>NUCLEOTIDE SEQUENCE [LARGE SCALE GENOMIC DNA]</scope>
    <source>
        <strain evidence="3 4">CCMP1005</strain>
    </source>
</reference>
<dbReference type="Gene3D" id="3.80.10.10">
    <property type="entry name" value="Ribonuclease Inhibitor"/>
    <property type="match status" value="2"/>
</dbReference>
<feature type="region of interest" description="Disordered" evidence="2">
    <location>
        <begin position="332"/>
        <end position="458"/>
    </location>
</feature>
<dbReference type="CDD" id="cd11709">
    <property type="entry name" value="SPRY"/>
    <property type="match status" value="1"/>
</dbReference>
<dbReference type="SUPFAM" id="SSF52047">
    <property type="entry name" value="RNI-like"/>
    <property type="match status" value="1"/>
</dbReference>
<protein>
    <recommendedName>
        <fullName evidence="5">B30.2/SPRY domain-containing protein</fullName>
    </recommendedName>
</protein>
<organism evidence="3 4">
    <name type="scientific">Thalassiosira oceanica</name>
    <name type="common">Marine diatom</name>
    <dbReference type="NCBI Taxonomy" id="159749"/>
    <lineage>
        <taxon>Eukaryota</taxon>
        <taxon>Sar</taxon>
        <taxon>Stramenopiles</taxon>
        <taxon>Ochrophyta</taxon>
        <taxon>Bacillariophyta</taxon>
        <taxon>Coscinodiscophyceae</taxon>
        <taxon>Thalassiosirophycidae</taxon>
        <taxon>Thalassiosirales</taxon>
        <taxon>Thalassiosiraceae</taxon>
        <taxon>Thalassiosira</taxon>
    </lineage>
</organism>
<evidence type="ECO:0000256" key="2">
    <source>
        <dbReference type="SAM" id="MobiDB-lite"/>
    </source>
</evidence>
<evidence type="ECO:0008006" key="5">
    <source>
        <dbReference type="Google" id="ProtNLM"/>
    </source>
</evidence>
<dbReference type="InterPro" id="IPR032675">
    <property type="entry name" value="LRR_dom_sf"/>
</dbReference>
<feature type="compositionally biased region" description="Low complexity" evidence="2">
    <location>
        <begin position="549"/>
        <end position="564"/>
    </location>
</feature>
<proteinExistence type="predicted"/>
<feature type="compositionally biased region" description="Basic and acidic residues" evidence="2">
    <location>
        <begin position="519"/>
        <end position="532"/>
    </location>
</feature>
<dbReference type="Gene3D" id="2.60.120.920">
    <property type="match status" value="1"/>
</dbReference>
<dbReference type="SMART" id="SM00368">
    <property type="entry name" value="LRR_RI"/>
    <property type="match status" value="5"/>
</dbReference>
<feature type="region of interest" description="Disordered" evidence="2">
    <location>
        <begin position="1371"/>
        <end position="1400"/>
    </location>
</feature>
<dbReference type="GO" id="GO:0034315">
    <property type="term" value="P:regulation of Arp2/3 complex-mediated actin nucleation"/>
    <property type="evidence" value="ECO:0007669"/>
    <property type="project" value="TreeGrafter"/>
</dbReference>
<dbReference type="OrthoDB" id="120976at2759"/>